<comment type="caution">
    <text evidence="3">The sequence shown here is derived from an EMBL/GenBank/DDBJ whole genome shotgun (WGS) entry which is preliminary data.</text>
</comment>
<evidence type="ECO:0000256" key="1">
    <source>
        <dbReference type="PROSITE-ProRule" id="PRU00325"/>
    </source>
</evidence>
<proteinExistence type="predicted"/>
<reference evidence="3" key="1">
    <citation type="submission" date="2021-07" db="EMBL/GenBank/DDBJ databases">
        <authorList>
            <person name="Catto M.A."/>
            <person name="Jacobson A."/>
            <person name="Kennedy G."/>
            <person name="Labadie P."/>
            <person name="Hunt B.G."/>
            <person name="Srinivasan R."/>
        </authorList>
    </citation>
    <scope>NUCLEOTIDE SEQUENCE</scope>
    <source>
        <strain evidence="3">PL_HMW_Pooled</strain>
        <tissue evidence="3">Head</tissue>
    </source>
</reference>
<keyword evidence="1" id="KW-0863">Zinc-finger</keyword>
<gene>
    <name evidence="3" type="ORF">KUF71_007536</name>
</gene>
<dbReference type="GO" id="GO:0016874">
    <property type="term" value="F:ligase activity"/>
    <property type="evidence" value="ECO:0007669"/>
    <property type="project" value="UniProtKB-KW"/>
</dbReference>
<evidence type="ECO:0000313" key="3">
    <source>
        <dbReference type="EMBL" id="KAK3918107.1"/>
    </source>
</evidence>
<protein>
    <submittedName>
        <fullName evidence="3">Valine--tRNA ligase</fullName>
    </submittedName>
</protein>
<name>A0AAE1HB28_9NEOP</name>
<dbReference type="PANTHER" id="PTHR35385:SF2">
    <property type="entry name" value="PROTEIN B, PUTATIVE-RELATED"/>
    <property type="match status" value="1"/>
</dbReference>
<sequence length="222" mass="25193">MNRGHNTDNFFEASIRVIKDIVLGRTKAYNCCAIVDFVAHVWQGHIKKRLLHYACDRESRPRLQFSRLCKKMPAGGSEKSKELAYEVNSLVGWCSCTVGKCGAFCKHQALIYTRSQKGFPNKPAITYIERYKLALLSLGHEKCPPVRFFLDFDESINVEEECFLSSQRDTVVGTYEVMEDNVLVPVQEDVAMDDGDESTDNPHQTESEVDLSGWLHFNTVSS</sequence>
<keyword evidence="4" id="KW-1185">Reference proteome</keyword>
<accession>A0AAE1HB28</accession>
<dbReference type="EMBL" id="JAHWGI010000879">
    <property type="protein sequence ID" value="KAK3918107.1"/>
    <property type="molecule type" value="Genomic_DNA"/>
</dbReference>
<organism evidence="3 4">
    <name type="scientific">Frankliniella fusca</name>
    <dbReference type="NCBI Taxonomy" id="407009"/>
    <lineage>
        <taxon>Eukaryota</taxon>
        <taxon>Metazoa</taxon>
        <taxon>Ecdysozoa</taxon>
        <taxon>Arthropoda</taxon>
        <taxon>Hexapoda</taxon>
        <taxon>Insecta</taxon>
        <taxon>Pterygota</taxon>
        <taxon>Neoptera</taxon>
        <taxon>Paraneoptera</taxon>
        <taxon>Thysanoptera</taxon>
        <taxon>Terebrantia</taxon>
        <taxon>Thripoidea</taxon>
        <taxon>Thripidae</taxon>
        <taxon>Frankliniella</taxon>
    </lineage>
</organism>
<dbReference type="PROSITE" id="PS50966">
    <property type="entry name" value="ZF_SWIM"/>
    <property type="match status" value="1"/>
</dbReference>
<dbReference type="Proteomes" id="UP001219518">
    <property type="component" value="Unassembled WGS sequence"/>
</dbReference>
<dbReference type="AlphaFoldDB" id="A0AAE1HB28"/>
<dbReference type="PANTHER" id="PTHR35385">
    <property type="entry name" value="PROTEIN B, PUTATIVE-RELATED-RELATED"/>
    <property type="match status" value="1"/>
</dbReference>
<dbReference type="GO" id="GO:0008270">
    <property type="term" value="F:zinc ion binding"/>
    <property type="evidence" value="ECO:0007669"/>
    <property type="project" value="UniProtKB-KW"/>
</dbReference>
<keyword evidence="1" id="KW-0862">Zinc</keyword>
<evidence type="ECO:0000259" key="2">
    <source>
        <dbReference type="PROSITE" id="PS50966"/>
    </source>
</evidence>
<keyword evidence="3" id="KW-0436">Ligase</keyword>
<evidence type="ECO:0000313" key="4">
    <source>
        <dbReference type="Proteomes" id="UP001219518"/>
    </source>
</evidence>
<feature type="domain" description="SWIM-type" evidence="2">
    <location>
        <begin position="85"/>
        <end position="116"/>
    </location>
</feature>
<reference evidence="3" key="2">
    <citation type="journal article" date="2023" name="BMC Genomics">
        <title>Pest status, molecular evolution, and epigenetic factors derived from the genome assembly of Frankliniella fusca, a thysanopteran phytovirus vector.</title>
        <authorList>
            <person name="Catto M.A."/>
            <person name="Labadie P.E."/>
            <person name="Jacobson A.L."/>
            <person name="Kennedy G.G."/>
            <person name="Srinivasan R."/>
            <person name="Hunt B.G."/>
        </authorList>
    </citation>
    <scope>NUCLEOTIDE SEQUENCE</scope>
    <source>
        <strain evidence="3">PL_HMW_Pooled</strain>
    </source>
</reference>
<keyword evidence="1" id="KW-0479">Metal-binding</keyword>
<dbReference type="InterPro" id="IPR007527">
    <property type="entry name" value="Znf_SWIM"/>
</dbReference>